<sequence length="303" mass="33885">MQSSRREATLARIKDTLESNSGAKTTEEVTGEDSNNNLIADVISQSVKRDLLTENKNCPISSRLHTHVNDSAISPVTHLEREQKSPGDTNSEQMNESQNEQNPEDASKEDKSNLDETMSVDQMIQYIKTEESVVVDSIKEIKSRDQSHDSINIQSEMISSKLCNIILANKGVIEIEVQRCANSNGPERNMNEEVEHELHGASEKEENIACFDTSSPPSVSLGKMEIPLSKNDVIAPRNERDFVELESRNEESATPIVIVWFPKGIHFEKIESLSLVNCKQIGNFDALERIENLKVADFSVSFP</sequence>
<feature type="compositionally biased region" description="Polar residues" evidence="1">
    <location>
        <begin position="86"/>
        <end position="101"/>
    </location>
</feature>
<keyword evidence="3" id="KW-1185">Reference proteome</keyword>
<evidence type="ECO:0000313" key="3">
    <source>
        <dbReference type="Proteomes" id="UP001626550"/>
    </source>
</evidence>
<accession>A0ABD2QFA0</accession>
<evidence type="ECO:0000313" key="2">
    <source>
        <dbReference type="EMBL" id="KAL3318155.1"/>
    </source>
</evidence>
<dbReference type="AlphaFoldDB" id="A0ABD2QFA0"/>
<reference evidence="2 3" key="1">
    <citation type="submission" date="2024-11" db="EMBL/GenBank/DDBJ databases">
        <title>Adaptive evolution of stress response genes in parasites aligns with host niche diversity.</title>
        <authorList>
            <person name="Hahn C."/>
            <person name="Resl P."/>
        </authorList>
    </citation>
    <scope>NUCLEOTIDE SEQUENCE [LARGE SCALE GENOMIC DNA]</scope>
    <source>
        <strain evidence="2">EGGRZ-B1_66</strain>
        <tissue evidence="2">Body</tissue>
    </source>
</reference>
<feature type="compositionally biased region" description="Basic and acidic residues" evidence="1">
    <location>
        <begin position="105"/>
        <end position="114"/>
    </location>
</feature>
<proteinExistence type="predicted"/>
<organism evidence="2 3">
    <name type="scientific">Cichlidogyrus casuarinus</name>
    <dbReference type="NCBI Taxonomy" id="1844966"/>
    <lineage>
        <taxon>Eukaryota</taxon>
        <taxon>Metazoa</taxon>
        <taxon>Spiralia</taxon>
        <taxon>Lophotrochozoa</taxon>
        <taxon>Platyhelminthes</taxon>
        <taxon>Monogenea</taxon>
        <taxon>Monopisthocotylea</taxon>
        <taxon>Dactylogyridea</taxon>
        <taxon>Ancyrocephalidae</taxon>
        <taxon>Cichlidogyrus</taxon>
    </lineage>
</organism>
<feature type="region of interest" description="Disordered" evidence="1">
    <location>
        <begin position="1"/>
        <end position="38"/>
    </location>
</feature>
<name>A0ABD2QFA0_9PLAT</name>
<feature type="region of interest" description="Disordered" evidence="1">
    <location>
        <begin position="63"/>
        <end position="118"/>
    </location>
</feature>
<comment type="caution">
    <text evidence="2">The sequence shown here is derived from an EMBL/GenBank/DDBJ whole genome shotgun (WGS) entry which is preliminary data.</text>
</comment>
<gene>
    <name evidence="2" type="ORF">Ciccas_003188</name>
</gene>
<protein>
    <submittedName>
        <fullName evidence="2">Uncharacterized protein</fullName>
    </submittedName>
</protein>
<evidence type="ECO:0000256" key="1">
    <source>
        <dbReference type="SAM" id="MobiDB-lite"/>
    </source>
</evidence>
<feature type="compositionally biased region" description="Basic and acidic residues" evidence="1">
    <location>
        <begin position="1"/>
        <end position="17"/>
    </location>
</feature>
<dbReference type="EMBL" id="JBJKFK010000281">
    <property type="protein sequence ID" value="KAL3318155.1"/>
    <property type="molecule type" value="Genomic_DNA"/>
</dbReference>
<dbReference type="Proteomes" id="UP001626550">
    <property type="component" value="Unassembled WGS sequence"/>
</dbReference>